<proteinExistence type="predicted"/>
<dbReference type="PROSITE" id="PS01081">
    <property type="entry name" value="HTH_TETR_1"/>
    <property type="match status" value="1"/>
</dbReference>
<reference evidence="5 6" key="1">
    <citation type="journal article" date="2016" name="Microbes Environ.">
        <title>Phylogenetically diverse aerobic anoxygenic phototrophic bacteria isolated from epilithic biofilms in Tama river, Japan.</title>
        <authorList>
            <person name="Hirose S."/>
            <person name="Matsuura K."/>
            <person name="Haruta S."/>
        </authorList>
    </citation>
    <scope>NUCLEOTIDE SEQUENCE [LARGE SCALE GENOMIC DNA]</scope>
    <source>
        <strain evidence="5 6">S08</strain>
    </source>
</reference>
<evidence type="ECO:0000256" key="2">
    <source>
        <dbReference type="PROSITE-ProRule" id="PRU00335"/>
    </source>
</evidence>
<dbReference type="Proteomes" id="UP000831327">
    <property type="component" value="Chromosome"/>
</dbReference>
<feature type="region of interest" description="Disordered" evidence="3">
    <location>
        <begin position="233"/>
        <end position="259"/>
    </location>
</feature>
<dbReference type="PRINTS" id="PR00455">
    <property type="entry name" value="HTHTETR"/>
</dbReference>
<dbReference type="InterPro" id="IPR009057">
    <property type="entry name" value="Homeodomain-like_sf"/>
</dbReference>
<name>A0ABN6P5U5_9PROT</name>
<protein>
    <submittedName>
        <fullName evidence="5">TetR family transcriptional regulator</fullName>
    </submittedName>
</protein>
<feature type="DNA-binding region" description="H-T-H motif" evidence="2">
    <location>
        <begin position="57"/>
        <end position="76"/>
    </location>
</feature>
<dbReference type="Gene3D" id="1.10.357.10">
    <property type="entry name" value="Tetracycline Repressor, domain 2"/>
    <property type="match status" value="1"/>
</dbReference>
<dbReference type="PROSITE" id="PS50977">
    <property type="entry name" value="HTH_TETR_2"/>
    <property type="match status" value="1"/>
</dbReference>
<feature type="compositionally biased region" description="Low complexity" evidence="3">
    <location>
        <begin position="246"/>
        <end position="259"/>
    </location>
</feature>
<evidence type="ECO:0000313" key="5">
    <source>
        <dbReference type="EMBL" id="BDG74035.1"/>
    </source>
</evidence>
<feature type="domain" description="HTH tetR-type" evidence="4">
    <location>
        <begin position="35"/>
        <end position="94"/>
    </location>
</feature>
<feature type="compositionally biased region" description="Polar residues" evidence="3">
    <location>
        <begin position="1"/>
        <end position="10"/>
    </location>
</feature>
<dbReference type="RefSeq" id="WP_244408241.1">
    <property type="nucleotide sequence ID" value="NZ_AP025637.1"/>
</dbReference>
<dbReference type="InterPro" id="IPR050109">
    <property type="entry name" value="HTH-type_TetR-like_transc_reg"/>
</dbReference>
<keyword evidence="6" id="KW-1185">Reference proteome</keyword>
<feature type="region of interest" description="Disordered" evidence="3">
    <location>
        <begin position="1"/>
        <end position="32"/>
    </location>
</feature>
<dbReference type="InterPro" id="IPR023772">
    <property type="entry name" value="DNA-bd_HTH_TetR-type_CS"/>
</dbReference>
<evidence type="ECO:0000313" key="6">
    <source>
        <dbReference type="Proteomes" id="UP000831327"/>
    </source>
</evidence>
<dbReference type="PANTHER" id="PTHR30055">
    <property type="entry name" value="HTH-TYPE TRANSCRIPTIONAL REGULATOR RUTR"/>
    <property type="match status" value="1"/>
</dbReference>
<sequence length="259" mass="29052">MPPTKVTPSQMAKPPRSRSVRKGAPVRVNRRADGQAREKAIVAAAITLFSELGFEATTRDLAARLGVTQPLIFSYFPTKDLLIERVYQEVFVGTWKPDWDTMIADRAIPLKQRLVTFYQDYARTVLRPEWIRLFMFSGLKGVGLNTRILRMIRERIFVAVLAEIRAAKKLPSPTTAREEERDLELVWGLHATIFYLGMRRFVFGMTVPQDLDAAIADKVEAFLEGAPAVMAGGQVTPSRRSEKPPAARVAPPGRRLSSS</sequence>
<dbReference type="Pfam" id="PF00440">
    <property type="entry name" value="TetR_N"/>
    <property type="match status" value="1"/>
</dbReference>
<dbReference type="PANTHER" id="PTHR30055:SF181">
    <property type="entry name" value="BLR6905 PROTEIN"/>
    <property type="match status" value="1"/>
</dbReference>
<dbReference type="InterPro" id="IPR001647">
    <property type="entry name" value="HTH_TetR"/>
</dbReference>
<accession>A0ABN6P5U5</accession>
<evidence type="ECO:0000256" key="1">
    <source>
        <dbReference type="ARBA" id="ARBA00023125"/>
    </source>
</evidence>
<dbReference type="EMBL" id="AP025637">
    <property type="protein sequence ID" value="BDG74035.1"/>
    <property type="molecule type" value="Genomic_DNA"/>
</dbReference>
<keyword evidence="1 2" id="KW-0238">DNA-binding</keyword>
<evidence type="ECO:0000259" key="4">
    <source>
        <dbReference type="PROSITE" id="PS50977"/>
    </source>
</evidence>
<gene>
    <name evidence="5" type="ORF">Rmf_39640</name>
</gene>
<dbReference type="SUPFAM" id="SSF46689">
    <property type="entry name" value="Homeodomain-like"/>
    <property type="match status" value="1"/>
</dbReference>
<evidence type="ECO:0000256" key="3">
    <source>
        <dbReference type="SAM" id="MobiDB-lite"/>
    </source>
</evidence>
<organism evidence="5 6">
    <name type="scientific">Roseomonas fluvialis</name>
    <dbReference type="NCBI Taxonomy" id="1750527"/>
    <lineage>
        <taxon>Bacteria</taxon>
        <taxon>Pseudomonadati</taxon>
        <taxon>Pseudomonadota</taxon>
        <taxon>Alphaproteobacteria</taxon>
        <taxon>Acetobacterales</taxon>
        <taxon>Roseomonadaceae</taxon>
        <taxon>Roseomonas</taxon>
    </lineage>
</organism>